<keyword evidence="4 5" id="KW-0472">Membrane</keyword>
<dbReference type="GO" id="GO:0016020">
    <property type="term" value="C:membrane"/>
    <property type="evidence" value="ECO:0007669"/>
    <property type="project" value="UniProtKB-SubCell"/>
</dbReference>
<evidence type="ECO:0000256" key="2">
    <source>
        <dbReference type="ARBA" id="ARBA00022692"/>
    </source>
</evidence>
<evidence type="ECO:0000256" key="4">
    <source>
        <dbReference type="ARBA" id="ARBA00023136"/>
    </source>
</evidence>
<evidence type="ECO:0000256" key="1">
    <source>
        <dbReference type="ARBA" id="ARBA00004141"/>
    </source>
</evidence>
<evidence type="ECO:0000313" key="6">
    <source>
        <dbReference type="EMBL" id="GCE28630.1"/>
    </source>
</evidence>
<name>A0A402BBG9_9CHLR</name>
<keyword evidence="7" id="KW-1185">Reference proteome</keyword>
<evidence type="ECO:0000256" key="3">
    <source>
        <dbReference type="ARBA" id="ARBA00022989"/>
    </source>
</evidence>
<dbReference type="Proteomes" id="UP000287171">
    <property type="component" value="Unassembled WGS sequence"/>
</dbReference>
<dbReference type="AlphaFoldDB" id="A0A402BBG9"/>
<comment type="subcellular location">
    <subcellularLocation>
        <location evidence="1">Membrane</location>
        <topology evidence="1">Multi-pass membrane protein</topology>
    </subcellularLocation>
</comment>
<feature type="transmembrane region" description="Helical" evidence="5">
    <location>
        <begin position="6"/>
        <end position="24"/>
    </location>
</feature>
<feature type="transmembrane region" description="Helical" evidence="5">
    <location>
        <begin position="100"/>
        <end position="116"/>
    </location>
</feature>
<keyword evidence="2 5" id="KW-0812">Transmembrane</keyword>
<feature type="transmembrane region" description="Helical" evidence="5">
    <location>
        <begin position="70"/>
        <end position="88"/>
    </location>
</feature>
<sequence length="117" mass="12915">MFIAYIVIAVLLSALLIFSGVGKLRKDPRIVHSIHDITKVEMKWFPWLAACEFAGAVGLLIGIFWWPLGVAAAIGVIIYFIGAIIAHLRVKDFKGVTNPIFPLVLAIAALVLRYLTR</sequence>
<organism evidence="6 7">
    <name type="scientific">Dictyobacter alpinus</name>
    <dbReference type="NCBI Taxonomy" id="2014873"/>
    <lineage>
        <taxon>Bacteria</taxon>
        <taxon>Bacillati</taxon>
        <taxon>Chloroflexota</taxon>
        <taxon>Ktedonobacteria</taxon>
        <taxon>Ktedonobacterales</taxon>
        <taxon>Dictyobacteraceae</taxon>
        <taxon>Dictyobacter</taxon>
    </lineage>
</organism>
<keyword evidence="3 5" id="KW-1133">Transmembrane helix</keyword>
<evidence type="ECO:0000256" key="5">
    <source>
        <dbReference type="SAM" id="Phobius"/>
    </source>
</evidence>
<dbReference type="EMBL" id="BIFT01000001">
    <property type="protein sequence ID" value="GCE28630.1"/>
    <property type="molecule type" value="Genomic_DNA"/>
</dbReference>
<gene>
    <name evidence="6" type="ORF">KDA_41140</name>
</gene>
<dbReference type="Pfam" id="PF13564">
    <property type="entry name" value="DoxX_2"/>
    <property type="match status" value="1"/>
</dbReference>
<dbReference type="OrthoDB" id="165191at2"/>
<accession>A0A402BBG9</accession>
<dbReference type="InterPro" id="IPR032808">
    <property type="entry name" value="DoxX"/>
</dbReference>
<feature type="transmembrane region" description="Helical" evidence="5">
    <location>
        <begin position="44"/>
        <end position="64"/>
    </location>
</feature>
<proteinExistence type="predicted"/>
<evidence type="ECO:0008006" key="8">
    <source>
        <dbReference type="Google" id="ProtNLM"/>
    </source>
</evidence>
<evidence type="ECO:0000313" key="7">
    <source>
        <dbReference type="Proteomes" id="UP000287171"/>
    </source>
</evidence>
<protein>
    <recommendedName>
        <fullName evidence="8">DoxX family protein</fullName>
    </recommendedName>
</protein>
<dbReference type="RefSeq" id="WP_126628825.1">
    <property type="nucleotide sequence ID" value="NZ_BIFT01000001.1"/>
</dbReference>
<reference evidence="7" key="1">
    <citation type="submission" date="2018-12" db="EMBL/GenBank/DDBJ databases">
        <title>Tengunoibacter tsumagoiensis gen. nov., sp. nov., Dictyobacter kobayashii sp. nov., D. alpinus sp. nov., and D. joshuensis sp. nov. and description of Dictyobacteraceae fam. nov. within the order Ktedonobacterales isolated from Tengu-no-mugimeshi.</title>
        <authorList>
            <person name="Wang C.M."/>
            <person name="Zheng Y."/>
            <person name="Sakai Y."/>
            <person name="Toyoda A."/>
            <person name="Minakuchi Y."/>
            <person name="Abe K."/>
            <person name="Yokota A."/>
            <person name="Yabe S."/>
        </authorList>
    </citation>
    <scope>NUCLEOTIDE SEQUENCE [LARGE SCALE GENOMIC DNA]</scope>
    <source>
        <strain evidence="7">Uno16</strain>
    </source>
</reference>
<comment type="caution">
    <text evidence="6">The sequence shown here is derived from an EMBL/GenBank/DDBJ whole genome shotgun (WGS) entry which is preliminary data.</text>
</comment>